<dbReference type="EMBL" id="BCNO01000001">
    <property type="protein sequence ID" value="GAQ94830.1"/>
    <property type="molecule type" value="Genomic_DNA"/>
</dbReference>
<dbReference type="RefSeq" id="WP_059176250.1">
    <property type="nucleotide sequence ID" value="NZ_BCNO01000001.1"/>
</dbReference>
<keyword evidence="2" id="KW-1185">Reference proteome</keyword>
<name>A0A0U9HP01_9BACT</name>
<evidence type="ECO:0000313" key="2">
    <source>
        <dbReference type="Proteomes" id="UP000054976"/>
    </source>
</evidence>
<evidence type="ECO:0000313" key="1">
    <source>
        <dbReference type="EMBL" id="GAQ94830.1"/>
    </source>
</evidence>
<dbReference type="OrthoDB" id="9805406at2"/>
<proteinExistence type="predicted"/>
<dbReference type="AlphaFoldDB" id="A0A0U9HP01"/>
<dbReference type="SUPFAM" id="SSF52768">
    <property type="entry name" value="Arginase/deacetylase"/>
    <property type="match status" value="1"/>
</dbReference>
<gene>
    <name evidence="1" type="ORF">TAGGR_11016</name>
</gene>
<accession>A0A0U9HP01</accession>
<dbReference type="Proteomes" id="UP000054976">
    <property type="component" value="Unassembled WGS sequence"/>
</dbReference>
<comment type="caution">
    <text evidence="1">The sequence shown here is derived from an EMBL/GenBank/DDBJ whole genome shotgun (WGS) entry which is preliminary data.</text>
</comment>
<reference evidence="2" key="1">
    <citation type="submission" date="2016-01" db="EMBL/GenBank/DDBJ databases">
        <title>Draft genome sequence of Thermodesulfovibrio aggregans strain TGE-P1.</title>
        <authorList>
            <person name="Sekiguchi Y."/>
            <person name="Ohashi A."/>
            <person name="Matsuura N."/>
            <person name="Tourlousse M.D."/>
        </authorList>
    </citation>
    <scope>NUCLEOTIDE SEQUENCE [LARGE SCALE GENOMIC DNA]</scope>
    <source>
        <strain evidence="2">TGE-P1</strain>
    </source>
</reference>
<evidence type="ECO:0008006" key="3">
    <source>
        <dbReference type="Google" id="ProtNLM"/>
    </source>
</evidence>
<protein>
    <recommendedName>
        <fullName evidence="3">Arginase family protein</fullName>
    </recommendedName>
</protein>
<dbReference type="InterPro" id="IPR023696">
    <property type="entry name" value="Ureohydrolase_dom_sf"/>
</dbReference>
<sequence>MYHVLILHFDDTYFYQSNLRKNSFAEIDLRFLRETKFMCSEHQLKFIEKRIPPVQSLISFIGKGEYHYISFLFLKRIKEPFALVIIDNHLDMKASDGNFIRCDSWAYRAGFIKNLKQIFYINSSNIETNPSFMLPVYLSIDKDVIDRKYLKTRWTQGKISPEQLFNFISKINSNTRIIGVDICGEPELDMEELRKSETINLSIIRILKSVGIKKSA</sequence>
<organism evidence="1 2">
    <name type="scientific">Thermodesulfovibrio aggregans</name>
    <dbReference type="NCBI Taxonomy" id="86166"/>
    <lineage>
        <taxon>Bacteria</taxon>
        <taxon>Pseudomonadati</taxon>
        <taxon>Nitrospirota</taxon>
        <taxon>Thermodesulfovibrionia</taxon>
        <taxon>Thermodesulfovibrionales</taxon>
        <taxon>Thermodesulfovibrionaceae</taxon>
        <taxon>Thermodesulfovibrio</taxon>
    </lineage>
</organism>
<dbReference type="STRING" id="86166.TAGGR_11016"/>
<dbReference type="Gene3D" id="3.40.800.10">
    <property type="entry name" value="Ureohydrolase domain"/>
    <property type="match status" value="1"/>
</dbReference>